<dbReference type="InterPro" id="IPR000073">
    <property type="entry name" value="AB_hydrolase_1"/>
</dbReference>
<evidence type="ECO:0000256" key="1">
    <source>
        <dbReference type="ARBA" id="ARBA00022801"/>
    </source>
</evidence>
<dbReference type="GeneID" id="111444979"/>
<dbReference type="GO" id="GO:0009694">
    <property type="term" value="P:jasmonic acid metabolic process"/>
    <property type="evidence" value="ECO:0007669"/>
    <property type="project" value="TreeGrafter"/>
</dbReference>
<name>A0A6J1FL47_CUCMO</name>
<dbReference type="Pfam" id="PF12697">
    <property type="entry name" value="Abhydrolase_6"/>
    <property type="match status" value="1"/>
</dbReference>
<dbReference type="InterPro" id="IPR045889">
    <property type="entry name" value="MES/HNL"/>
</dbReference>
<dbReference type="GO" id="GO:0080031">
    <property type="term" value="F:methyl salicylate esterase activity"/>
    <property type="evidence" value="ECO:0007669"/>
    <property type="project" value="TreeGrafter"/>
</dbReference>
<dbReference type="GO" id="GO:0009696">
    <property type="term" value="P:salicylic acid metabolic process"/>
    <property type="evidence" value="ECO:0007669"/>
    <property type="project" value="TreeGrafter"/>
</dbReference>
<dbReference type="RefSeq" id="XP_022938905.1">
    <property type="nucleotide sequence ID" value="XM_023083137.1"/>
</dbReference>
<evidence type="ECO:0000259" key="2">
    <source>
        <dbReference type="Pfam" id="PF12697"/>
    </source>
</evidence>
<reference evidence="4" key="1">
    <citation type="submission" date="2025-08" db="UniProtKB">
        <authorList>
            <consortium name="RefSeq"/>
        </authorList>
    </citation>
    <scope>IDENTIFICATION</scope>
    <source>
        <tissue evidence="4">Young leaves</tissue>
    </source>
</reference>
<evidence type="ECO:0000313" key="3">
    <source>
        <dbReference type="Proteomes" id="UP000504609"/>
    </source>
</evidence>
<gene>
    <name evidence="4" type="primary">LOC111444979</name>
</gene>
<dbReference type="KEGG" id="cmos:111444979"/>
<evidence type="ECO:0000313" key="4">
    <source>
        <dbReference type="RefSeq" id="XP_022938905.1"/>
    </source>
</evidence>
<feature type="domain" description="AB hydrolase-1" evidence="2">
    <location>
        <begin position="23"/>
        <end position="258"/>
    </location>
</feature>
<dbReference type="FunFam" id="3.40.50.1820:FF:000025">
    <property type="entry name" value="putative methylesterase 11, chloroplastic"/>
    <property type="match status" value="1"/>
</dbReference>
<organism evidence="3 4">
    <name type="scientific">Cucurbita moschata</name>
    <name type="common">Winter crookneck squash</name>
    <name type="synonym">Cucurbita pepo var. moschata</name>
    <dbReference type="NCBI Taxonomy" id="3662"/>
    <lineage>
        <taxon>Eukaryota</taxon>
        <taxon>Viridiplantae</taxon>
        <taxon>Streptophyta</taxon>
        <taxon>Embryophyta</taxon>
        <taxon>Tracheophyta</taxon>
        <taxon>Spermatophyta</taxon>
        <taxon>Magnoliopsida</taxon>
        <taxon>eudicotyledons</taxon>
        <taxon>Gunneridae</taxon>
        <taxon>Pentapetalae</taxon>
        <taxon>rosids</taxon>
        <taxon>fabids</taxon>
        <taxon>Cucurbitales</taxon>
        <taxon>Cucurbitaceae</taxon>
        <taxon>Cucurbiteae</taxon>
        <taxon>Cucurbita</taxon>
    </lineage>
</organism>
<keyword evidence="1" id="KW-0378">Hydrolase</keyword>
<keyword evidence="3" id="KW-1185">Reference proteome</keyword>
<dbReference type="Gene3D" id="3.40.50.1820">
    <property type="entry name" value="alpha/beta hydrolase"/>
    <property type="match status" value="1"/>
</dbReference>
<protein>
    <submittedName>
        <fullName evidence="4">Methylesterase 17</fullName>
    </submittedName>
</protein>
<dbReference type="Proteomes" id="UP000504609">
    <property type="component" value="Unplaced"/>
</dbReference>
<sequence length="281" mass="30946">MGEKENLAPSAVGSVAVQKPPHFVLVHGISGGGWCWYKIRCLMENSGFKVTCIDLKGAGIDLSDPNSVVKFDDYNKPLLDFVSSLPENEQIILVGHSAGGLSVTQATLKFAKKIRLAVYVAATMLRFGFQTDQDIKNGVPDLSEFGDAYDVGFGQGPQQPPTTAVVKRELQRKIIYHMSPHEDSTLASMLLRPGPILALRTARFREENGELDRVKRVYIRTTYDRVIKPEQQEAMIREWLPEIVYEMDTDHSPFFSNPSLLFGLLVKAAAAAAASSTAACN</sequence>
<accession>A0A6J1FL47</accession>
<dbReference type="SUPFAM" id="SSF53474">
    <property type="entry name" value="alpha/beta-Hydrolases"/>
    <property type="match status" value="1"/>
</dbReference>
<proteinExistence type="predicted"/>
<dbReference type="GO" id="GO:0080032">
    <property type="term" value="F:methyl jasmonate esterase activity"/>
    <property type="evidence" value="ECO:0007669"/>
    <property type="project" value="TreeGrafter"/>
</dbReference>
<dbReference type="InterPro" id="IPR029058">
    <property type="entry name" value="AB_hydrolase_fold"/>
</dbReference>
<dbReference type="AlphaFoldDB" id="A0A6J1FL47"/>
<dbReference type="GO" id="GO:0080030">
    <property type="term" value="F:methyl indole-3-acetate esterase activity"/>
    <property type="evidence" value="ECO:0007669"/>
    <property type="project" value="TreeGrafter"/>
</dbReference>
<dbReference type="PANTHER" id="PTHR10992">
    <property type="entry name" value="METHYLESTERASE FAMILY MEMBER"/>
    <property type="match status" value="1"/>
</dbReference>
<dbReference type="PANTHER" id="PTHR10992:SF1032">
    <property type="entry name" value="METHYLESTERASE 17"/>
    <property type="match status" value="1"/>
</dbReference>